<proteinExistence type="predicted"/>
<dbReference type="Proteomes" id="UP001611339">
    <property type="component" value="Unassembled WGS sequence"/>
</dbReference>
<accession>A0ABW7UCV9</accession>
<evidence type="ECO:0000313" key="2">
    <source>
        <dbReference type="Proteomes" id="UP001611339"/>
    </source>
</evidence>
<sequence>MPWTGEQAALAQAAAAGRCAAAWIRNLPLPPSETWIVGPLADAVEDAMATLDPGDETWVEGTGRGGLSERTEETLNGLIYAMPEVSAWLTPEQQLALLGITHCVSGIPKLLANSPGTVIEDGGLATLCTVLDAACRTARASVL</sequence>
<comment type="caution">
    <text evidence="1">The sequence shown here is derived from an EMBL/GenBank/DDBJ whole genome shotgun (WGS) entry which is preliminary data.</text>
</comment>
<name>A0ABW7UCV9_9ACTN</name>
<dbReference type="EMBL" id="JBIRUI010000015">
    <property type="protein sequence ID" value="MFI1717498.1"/>
    <property type="molecule type" value="Genomic_DNA"/>
</dbReference>
<dbReference type="RefSeq" id="WP_398711857.1">
    <property type="nucleotide sequence ID" value="NZ_JBIRUI010000015.1"/>
</dbReference>
<keyword evidence="2" id="KW-1185">Reference proteome</keyword>
<gene>
    <name evidence="1" type="ORF">ACH407_28490</name>
</gene>
<protein>
    <submittedName>
        <fullName evidence="1">Uncharacterized protein</fullName>
    </submittedName>
</protein>
<evidence type="ECO:0000313" key="1">
    <source>
        <dbReference type="EMBL" id="MFI1717498.1"/>
    </source>
</evidence>
<organism evidence="1 2">
    <name type="scientific">Streptomyces litmocidini</name>
    <dbReference type="NCBI Taxonomy" id="67318"/>
    <lineage>
        <taxon>Bacteria</taxon>
        <taxon>Bacillati</taxon>
        <taxon>Actinomycetota</taxon>
        <taxon>Actinomycetes</taxon>
        <taxon>Kitasatosporales</taxon>
        <taxon>Streptomycetaceae</taxon>
        <taxon>Streptomyces</taxon>
    </lineage>
</organism>
<reference evidence="1 2" key="1">
    <citation type="submission" date="2024-10" db="EMBL/GenBank/DDBJ databases">
        <title>The Natural Products Discovery Center: Release of the First 8490 Sequenced Strains for Exploring Actinobacteria Biosynthetic Diversity.</title>
        <authorList>
            <person name="Kalkreuter E."/>
            <person name="Kautsar S.A."/>
            <person name="Yang D."/>
            <person name="Bader C.D."/>
            <person name="Teijaro C.N."/>
            <person name="Fluegel L."/>
            <person name="Davis C.M."/>
            <person name="Simpson J.R."/>
            <person name="Lauterbach L."/>
            <person name="Steele A.D."/>
            <person name="Gui C."/>
            <person name="Meng S."/>
            <person name="Li G."/>
            <person name="Viehrig K."/>
            <person name="Ye F."/>
            <person name="Su P."/>
            <person name="Kiefer A.F."/>
            <person name="Nichols A."/>
            <person name="Cepeda A.J."/>
            <person name="Yan W."/>
            <person name="Fan B."/>
            <person name="Jiang Y."/>
            <person name="Adhikari A."/>
            <person name="Zheng C.-J."/>
            <person name="Schuster L."/>
            <person name="Cowan T.M."/>
            <person name="Smanski M.J."/>
            <person name="Chevrette M.G."/>
            <person name="De Carvalho L.P.S."/>
            <person name="Shen B."/>
        </authorList>
    </citation>
    <scope>NUCLEOTIDE SEQUENCE [LARGE SCALE GENOMIC DNA]</scope>
    <source>
        <strain evidence="1 2">NPDC020602</strain>
    </source>
</reference>